<feature type="compositionally biased region" description="Low complexity" evidence="1">
    <location>
        <begin position="185"/>
        <end position="223"/>
    </location>
</feature>
<feature type="domain" description="C2 NT-type" evidence="2">
    <location>
        <begin position="7"/>
        <end position="173"/>
    </location>
</feature>
<dbReference type="Pfam" id="PF10358">
    <property type="entry name" value="NT-C2"/>
    <property type="match status" value="1"/>
</dbReference>
<dbReference type="STRING" id="2025994.A0A2T3A9M7"/>
<feature type="compositionally biased region" description="Gly residues" evidence="1">
    <location>
        <begin position="505"/>
        <end position="520"/>
    </location>
</feature>
<feature type="region of interest" description="Disordered" evidence="1">
    <location>
        <begin position="150"/>
        <end position="228"/>
    </location>
</feature>
<proteinExistence type="predicted"/>
<evidence type="ECO:0000313" key="4">
    <source>
        <dbReference type="Proteomes" id="UP000241462"/>
    </source>
</evidence>
<dbReference type="PANTHER" id="PTHR21456:SF1">
    <property type="entry name" value="C2 NT-TYPE DOMAIN-CONTAINING PROTEIN"/>
    <property type="match status" value="1"/>
</dbReference>
<feature type="region of interest" description="Disordered" evidence="1">
    <location>
        <begin position="380"/>
        <end position="576"/>
    </location>
</feature>
<evidence type="ECO:0000313" key="3">
    <source>
        <dbReference type="EMBL" id="PSR87251.1"/>
    </source>
</evidence>
<sequence>MNLHLLPIVNKARRPKFDVHLKVYDLNNVPLVQGSSHIRWHLPHSIHSDHRGRTPKCPIAKHRVEYNYGKIIPVRLAIDKSNNLSECPIEFEVIQEFPTAPSSVVGGAAGAGSGTGGNAGGGREERITLGRLTLNLAEYVEESEAFARDLLLRPPRRTPGPSSVPSAAKSSGQAHGHTRTRSGLSTSAPITASDASSPTTPRTSTDDISPTSTDPQQQSQPSPKFEALNVEDGVVRRYLMTESKINSTLKIGILMVQVDGERNYVAPPLKTAPVFGGITGLAGGSGRGASSSDSVHNSDFSQHFQDTLPENDAASLSAQFSNPATAGGSSGKQNRDLYELQDVYRRALAASWAGHPLELPADDCIEDIFQGGDGFGPDGADYYAAGGSGNLPGEATPRGHGQGARGHGHGHSRGASRSSVNLPDSSTTRTAKIRRGDSGSSTGGVEDFLHPGEAATGGGGGGRLGGSRGLGGILSSSRKNSHHNRHGSGESNGSGLSGHHHHGGHNGGGGGIFGLGGGGGHHSRSHNPQSRRDRSKDSERSSPRRGMRQRSESLTSLANTIESERGRSGFKSTREVNEWEMRDDLVAWKLPGTAA</sequence>
<reference evidence="3 4" key="1">
    <citation type="journal article" date="2018" name="Mycol. Prog.">
        <title>Coniella lustricola, a new species from submerged detritus.</title>
        <authorList>
            <person name="Raudabaugh D.B."/>
            <person name="Iturriaga T."/>
            <person name="Carver A."/>
            <person name="Mondo S."/>
            <person name="Pangilinan J."/>
            <person name="Lipzen A."/>
            <person name="He G."/>
            <person name="Amirebrahimi M."/>
            <person name="Grigoriev I.V."/>
            <person name="Miller A.N."/>
        </authorList>
    </citation>
    <scope>NUCLEOTIDE SEQUENCE [LARGE SCALE GENOMIC DNA]</scope>
    <source>
        <strain evidence="3 4">B22-T-1</strain>
    </source>
</reference>
<keyword evidence="4" id="KW-1185">Reference proteome</keyword>
<feature type="region of interest" description="Disordered" evidence="1">
    <location>
        <begin position="285"/>
        <end position="305"/>
    </location>
</feature>
<feature type="compositionally biased region" description="Polar residues" evidence="1">
    <location>
        <begin position="552"/>
        <end position="561"/>
    </location>
</feature>
<dbReference type="InterPro" id="IPR019448">
    <property type="entry name" value="NT-C2"/>
</dbReference>
<feature type="compositionally biased region" description="Gly residues" evidence="1">
    <location>
        <begin position="455"/>
        <end position="472"/>
    </location>
</feature>
<accession>A0A2T3A9M7</accession>
<feature type="compositionally biased region" description="Basic and acidic residues" evidence="1">
    <location>
        <begin position="562"/>
        <end position="576"/>
    </location>
</feature>
<evidence type="ECO:0000259" key="2">
    <source>
        <dbReference type="PROSITE" id="PS51840"/>
    </source>
</evidence>
<dbReference type="Proteomes" id="UP000241462">
    <property type="component" value="Unassembled WGS sequence"/>
</dbReference>
<gene>
    <name evidence="3" type="ORF">BD289DRAFT_432607</name>
</gene>
<feature type="compositionally biased region" description="Gly residues" evidence="1">
    <location>
        <begin position="107"/>
        <end position="121"/>
    </location>
</feature>
<dbReference type="EMBL" id="KZ678431">
    <property type="protein sequence ID" value="PSR87251.1"/>
    <property type="molecule type" value="Genomic_DNA"/>
</dbReference>
<dbReference type="PANTHER" id="PTHR21456">
    <property type="entry name" value="FAMILY WITH SEQUENCE SIMILARITY 102"/>
    <property type="match status" value="1"/>
</dbReference>
<feature type="compositionally biased region" description="Polar residues" evidence="1">
    <location>
        <begin position="420"/>
        <end position="430"/>
    </location>
</feature>
<feature type="compositionally biased region" description="Basic and acidic residues" evidence="1">
    <location>
        <begin position="530"/>
        <end position="542"/>
    </location>
</feature>
<dbReference type="OrthoDB" id="3365224at2759"/>
<dbReference type="PROSITE" id="PS51840">
    <property type="entry name" value="C2_NT"/>
    <property type="match status" value="1"/>
</dbReference>
<feature type="region of interest" description="Disordered" evidence="1">
    <location>
        <begin position="105"/>
        <end position="124"/>
    </location>
</feature>
<organism evidence="3 4">
    <name type="scientific">Coniella lustricola</name>
    <dbReference type="NCBI Taxonomy" id="2025994"/>
    <lineage>
        <taxon>Eukaryota</taxon>
        <taxon>Fungi</taxon>
        <taxon>Dikarya</taxon>
        <taxon>Ascomycota</taxon>
        <taxon>Pezizomycotina</taxon>
        <taxon>Sordariomycetes</taxon>
        <taxon>Sordariomycetidae</taxon>
        <taxon>Diaporthales</taxon>
        <taxon>Schizoparmaceae</taxon>
        <taxon>Coniella</taxon>
    </lineage>
</organism>
<feature type="compositionally biased region" description="Low complexity" evidence="1">
    <location>
        <begin position="288"/>
        <end position="301"/>
    </location>
</feature>
<protein>
    <submittedName>
        <fullName evidence="3">N-terminal C2 in EEIG1 and EHBP1 proteins-domain-containing protein</fullName>
    </submittedName>
</protein>
<dbReference type="InParanoid" id="A0A2T3A9M7"/>
<dbReference type="AlphaFoldDB" id="A0A2T3A9M7"/>
<name>A0A2T3A9M7_9PEZI</name>
<evidence type="ECO:0000256" key="1">
    <source>
        <dbReference type="SAM" id="MobiDB-lite"/>
    </source>
</evidence>
<dbReference type="InterPro" id="IPR039931">
    <property type="entry name" value="EEIG1/2-like"/>
</dbReference>